<accession>A0ABP9B003</accession>
<reference evidence="3" key="1">
    <citation type="journal article" date="2019" name="Int. J. Syst. Evol. Microbiol.">
        <title>The Global Catalogue of Microorganisms (GCM) 10K type strain sequencing project: providing services to taxonomists for standard genome sequencing and annotation.</title>
        <authorList>
            <consortium name="The Broad Institute Genomics Platform"/>
            <consortium name="The Broad Institute Genome Sequencing Center for Infectious Disease"/>
            <person name="Wu L."/>
            <person name="Ma J."/>
        </authorList>
    </citation>
    <scope>NUCLEOTIDE SEQUENCE [LARGE SCALE GENOMIC DNA]</scope>
    <source>
        <strain evidence="3">JCM 18324</strain>
    </source>
</reference>
<organism evidence="2 3">
    <name type="scientific">Streptomyces sanyensis</name>
    <dbReference type="NCBI Taxonomy" id="568869"/>
    <lineage>
        <taxon>Bacteria</taxon>
        <taxon>Bacillati</taxon>
        <taxon>Actinomycetota</taxon>
        <taxon>Actinomycetes</taxon>
        <taxon>Kitasatosporales</taxon>
        <taxon>Streptomycetaceae</taxon>
        <taxon>Streptomyces</taxon>
    </lineage>
</organism>
<gene>
    <name evidence="2" type="ORF">GCM10023329_44730</name>
</gene>
<name>A0ABP9B003_9ACTN</name>
<comment type="caution">
    <text evidence="2">The sequence shown here is derived from an EMBL/GenBank/DDBJ whole genome shotgun (WGS) entry which is preliminary data.</text>
</comment>
<proteinExistence type="predicted"/>
<sequence length="106" mass="10721">MLLCGTDPASCPIFRPLCAHRITRTRDMPSDLPGLTARRTDGPPHGGAAAVPGERGAGTGPARTGARGPAAAAVGAARGAVRKRAAVCRAFLRTGRRTGRAAPAGR</sequence>
<evidence type="ECO:0000313" key="2">
    <source>
        <dbReference type="EMBL" id="GAA4788592.1"/>
    </source>
</evidence>
<feature type="compositionally biased region" description="Low complexity" evidence="1">
    <location>
        <begin position="60"/>
        <end position="69"/>
    </location>
</feature>
<dbReference type="EMBL" id="BAABJV010000014">
    <property type="protein sequence ID" value="GAA4788592.1"/>
    <property type="molecule type" value="Genomic_DNA"/>
</dbReference>
<evidence type="ECO:0000313" key="3">
    <source>
        <dbReference type="Proteomes" id="UP001501147"/>
    </source>
</evidence>
<dbReference type="Proteomes" id="UP001501147">
    <property type="component" value="Unassembled WGS sequence"/>
</dbReference>
<protein>
    <submittedName>
        <fullName evidence="2">Uncharacterized protein</fullName>
    </submittedName>
</protein>
<keyword evidence="3" id="KW-1185">Reference proteome</keyword>
<feature type="region of interest" description="Disordered" evidence="1">
    <location>
        <begin position="26"/>
        <end position="69"/>
    </location>
</feature>
<evidence type="ECO:0000256" key="1">
    <source>
        <dbReference type="SAM" id="MobiDB-lite"/>
    </source>
</evidence>